<protein>
    <submittedName>
        <fullName evidence="2">Uncharacterized protein</fullName>
    </submittedName>
</protein>
<reference evidence="2" key="1">
    <citation type="submission" date="2022-11" db="UniProtKB">
        <authorList>
            <consortium name="WormBaseParasite"/>
        </authorList>
    </citation>
    <scope>IDENTIFICATION</scope>
</reference>
<organism evidence="1 2">
    <name type="scientific">Panagrolaimus sp. JU765</name>
    <dbReference type="NCBI Taxonomy" id="591449"/>
    <lineage>
        <taxon>Eukaryota</taxon>
        <taxon>Metazoa</taxon>
        <taxon>Ecdysozoa</taxon>
        <taxon>Nematoda</taxon>
        <taxon>Chromadorea</taxon>
        <taxon>Rhabditida</taxon>
        <taxon>Tylenchina</taxon>
        <taxon>Panagrolaimomorpha</taxon>
        <taxon>Panagrolaimoidea</taxon>
        <taxon>Panagrolaimidae</taxon>
        <taxon>Panagrolaimus</taxon>
    </lineage>
</organism>
<dbReference type="Proteomes" id="UP000887576">
    <property type="component" value="Unplaced"/>
</dbReference>
<evidence type="ECO:0000313" key="2">
    <source>
        <dbReference type="WBParaSite" id="JU765_v2.g733.t1"/>
    </source>
</evidence>
<proteinExistence type="predicted"/>
<name>A0AC34RIL7_9BILA</name>
<dbReference type="WBParaSite" id="JU765_v2.g733.t1">
    <property type="protein sequence ID" value="JU765_v2.g733.t1"/>
    <property type="gene ID" value="JU765_v2.g733"/>
</dbReference>
<accession>A0AC34RIL7</accession>
<sequence>MLRLTVRQVGRQIKVQQTRNTYILEHVHPPPVTPPGQKQRPPTENQNYQKYNL</sequence>
<evidence type="ECO:0000313" key="1">
    <source>
        <dbReference type="Proteomes" id="UP000887576"/>
    </source>
</evidence>